<name>A0A0L8HN16_OCTBM</name>
<protein>
    <recommendedName>
        <fullName evidence="3">HTH psq-type domain-containing protein</fullName>
    </recommendedName>
</protein>
<accession>A0A0L8HN16</accession>
<evidence type="ECO:0000313" key="2">
    <source>
        <dbReference type="EMBL" id="KOF90602.1"/>
    </source>
</evidence>
<feature type="compositionally biased region" description="Basic residues" evidence="1">
    <location>
        <begin position="1"/>
        <end position="10"/>
    </location>
</feature>
<reference evidence="2" key="1">
    <citation type="submission" date="2015-07" db="EMBL/GenBank/DDBJ databases">
        <title>MeaNS - Measles Nucleotide Surveillance Program.</title>
        <authorList>
            <person name="Tran T."/>
            <person name="Druce J."/>
        </authorList>
    </citation>
    <scope>NUCLEOTIDE SEQUENCE</scope>
    <source>
        <strain evidence="2">UCB-OBI-ISO-001</strain>
        <tissue evidence="2">Gonad</tissue>
    </source>
</reference>
<evidence type="ECO:0008006" key="3">
    <source>
        <dbReference type="Google" id="ProtNLM"/>
    </source>
</evidence>
<sequence length="125" mass="14438">MPRIHNRKPGSRSYKSYSQKRLDKAAADIKTKKITLRKVSAVYKIPVGTMSHRLNNKYSRQPGHASVFSEKEAAFVVHITAVAEWGFPFDSMDLRVLAHNYVTAICRTIRQFKTIFLQLNRLIQF</sequence>
<dbReference type="EMBL" id="KQ417724">
    <property type="protein sequence ID" value="KOF90602.1"/>
    <property type="molecule type" value="Genomic_DNA"/>
</dbReference>
<gene>
    <name evidence="2" type="ORF">OCBIM_22010910mg</name>
</gene>
<dbReference type="AlphaFoldDB" id="A0A0L8HN16"/>
<dbReference type="Gene3D" id="1.10.10.60">
    <property type="entry name" value="Homeodomain-like"/>
    <property type="match status" value="1"/>
</dbReference>
<proteinExistence type="predicted"/>
<evidence type="ECO:0000256" key="1">
    <source>
        <dbReference type="SAM" id="MobiDB-lite"/>
    </source>
</evidence>
<dbReference type="InterPro" id="IPR009057">
    <property type="entry name" value="Homeodomain-like_sf"/>
</dbReference>
<organism evidence="2">
    <name type="scientific">Octopus bimaculoides</name>
    <name type="common">California two-spotted octopus</name>
    <dbReference type="NCBI Taxonomy" id="37653"/>
    <lineage>
        <taxon>Eukaryota</taxon>
        <taxon>Metazoa</taxon>
        <taxon>Spiralia</taxon>
        <taxon>Lophotrochozoa</taxon>
        <taxon>Mollusca</taxon>
        <taxon>Cephalopoda</taxon>
        <taxon>Coleoidea</taxon>
        <taxon>Octopodiformes</taxon>
        <taxon>Octopoda</taxon>
        <taxon>Incirrata</taxon>
        <taxon>Octopodidae</taxon>
        <taxon>Octopus</taxon>
    </lineage>
</organism>
<dbReference type="SUPFAM" id="SSF46689">
    <property type="entry name" value="Homeodomain-like"/>
    <property type="match status" value="1"/>
</dbReference>
<feature type="region of interest" description="Disordered" evidence="1">
    <location>
        <begin position="1"/>
        <end position="20"/>
    </location>
</feature>